<sequence length="74" mass="8077">MTKLSSYLKEKRIRQADFAEQVGVSQGVISRLANGASKPGLDLAVRIERATAGSVLASTWVSHQEETRSMEEVT</sequence>
<dbReference type="SMART" id="SM00530">
    <property type="entry name" value="HTH_XRE"/>
    <property type="match status" value="1"/>
</dbReference>
<dbReference type="SUPFAM" id="SSF47413">
    <property type="entry name" value="lambda repressor-like DNA-binding domains"/>
    <property type="match status" value="1"/>
</dbReference>
<proteinExistence type="predicted"/>
<dbReference type="CDD" id="cd00093">
    <property type="entry name" value="HTH_XRE"/>
    <property type="match status" value="1"/>
</dbReference>
<dbReference type="PROSITE" id="PS50943">
    <property type="entry name" value="HTH_CROC1"/>
    <property type="match status" value="1"/>
</dbReference>
<evidence type="ECO:0000313" key="3">
    <source>
        <dbReference type="Proteomes" id="UP000043764"/>
    </source>
</evidence>
<gene>
    <name evidence="2" type="ORF">NIT7321_01653</name>
</gene>
<name>A0A0H5DH70_9RHOB</name>
<dbReference type="EMBL" id="CVRL01000016">
    <property type="protein sequence ID" value="CRL10805.1"/>
    <property type="molecule type" value="Genomic_DNA"/>
</dbReference>
<dbReference type="GO" id="GO:0003677">
    <property type="term" value="F:DNA binding"/>
    <property type="evidence" value="ECO:0007669"/>
    <property type="project" value="InterPro"/>
</dbReference>
<dbReference type="RefSeq" id="WP_050673169.1">
    <property type="nucleotide sequence ID" value="NZ_CVRL01000016.1"/>
</dbReference>
<keyword evidence="3" id="KW-1185">Reference proteome</keyword>
<dbReference type="InterPro" id="IPR001387">
    <property type="entry name" value="Cro/C1-type_HTH"/>
</dbReference>
<protein>
    <submittedName>
        <fullName evidence="2">Plasmid maintenance system antidote protein</fullName>
    </submittedName>
</protein>
<organism evidence="2 3">
    <name type="scientific">Phaeobacter italicus</name>
    <dbReference type="NCBI Taxonomy" id="481446"/>
    <lineage>
        <taxon>Bacteria</taxon>
        <taxon>Pseudomonadati</taxon>
        <taxon>Pseudomonadota</taxon>
        <taxon>Alphaproteobacteria</taxon>
        <taxon>Rhodobacterales</taxon>
        <taxon>Roseobacteraceae</taxon>
        <taxon>Phaeobacter</taxon>
    </lineage>
</organism>
<dbReference type="Proteomes" id="UP000043764">
    <property type="component" value="Unassembled WGS sequence"/>
</dbReference>
<feature type="domain" description="HTH cro/C1-type" evidence="1">
    <location>
        <begin position="4"/>
        <end position="58"/>
    </location>
</feature>
<evidence type="ECO:0000313" key="2">
    <source>
        <dbReference type="EMBL" id="CRL10805.1"/>
    </source>
</evidence>
<dbReference type="AlphaFoldDB" id="A0A0H5DH70"/>
<dbReference type="InterPro" id="IPR010982">
    <property type="entry name" value="Lambda_DNA-bd_dom_sf"/>
</dbReference>
<dbReference type="Gene3D" id="1.10.260.40">
    <property type="entry name" value="lambda repressor-like DNA-binding domains"/>
    <property type="match status" value="1"/>
</dbReference>
<dbReference type="Pfam" id="PF01381">
    <property type="entry name" value="HTH_3"/>
    <property type="match status" value="1"/>
</dbReference>
<evidence type="ECO:0000259" key="1">
    <source>
        <dbReference type="PROSITE" id="PS50943"/>
    </source>
</evidence>
<accession>A0A0H5DH70</accession>
<reference evidence="3" key="1">
    <citation type="submission" date="2015-05" db="EMBL/GenBank/DDBJ databases">
        <authorList>
            <person name="Rodrigo-Torres Lidia"/>
            <person name="Arahal R.David."/>
        </authorList>
    </citation>
    <scope>NUCLEOTIDE SEQUENCE [LARGE SCALE GENOMIC DNA]</scope>
    <source>
        <strain evidence="3">CECT 7321</strain>
    </source>
</reference>